<keyword evidence="4" id="KW-1185">Reference proteome</keyword>
<feature type="region of interest" description="Disordered" evidence="1">
    <location>
        <begin position="118"/>
        <end position="146"/>
    </location>
</feature>
<dbReference type="EMBL" id="JADKNH010000009">
    <property type="protein sequence ID" value="MBF4694525.1"/>
    <property type="molecule type" value="Genomic_DNA"/>
</dbReference>
<accession>A0ABR9ZVN6</accession>
<evidence type="ECO:0000313" key="3">
    <source>
        <dbReference type="EMBL" id="MBF4694525.1"/>
    </source>
</evidence>
<dbReference type="Pfam" id="PF10135">
    <property type="entry name" value="Rod-binding"/>
    <property type="match status" value="1"/>
</dbReference>
<evidence type="ECO:0000256" key="1">
    <source>
        <dbReference type="SAM" id="MobiDB-lite"/>
    </source>
</evidence>
<reference evidence="3 4" key="1">
    <citation type="submission" date="2020-11" db="EMBL/GenBank/DDBJ databases">
        <title>Fusibacter basophilias sp. nov.</title>
        <authorList>
            <person name="Qiu D."/>
        </authorList>
    </citation>
    <scope>NUCLEOTIDE SEQUENCE [LARGE SCALE GENOMIC DNA]</scope>
    <source>
        <strain evidence="3 4">Q10-2</strain>
    </source>
</reference>
<gene>
    <name evidence="3" type="ORF">ISU02_15550</name>
</gene>
<organism evidence="3 4">
    <name type="scientific">Fusibacter ferrireducens</name>
    <dbReference type="NCBI Taxonomy" id="2785058"/>
    <lineage>
        <taxon>Bacteria</taxon>
        <taxon>Bacillati</taxon>
        <taxon>Bacillota</taxon>
        <taxon>Clostridia</taxon>
        <taxon>Eubacteriales</taxon>
        <taxon>Eubacteriales Family XII. Incertae Sedis</taxon>
        <taxon>Fusibacter</taxon>
    </lineage>
</organism>
<protein>
    <submittedName>
        <fullName evidence="3">Rod-binding protein</fullName>
    </submittedName>
</protein>
<feature type="domain" description="Flagellar protein FlgJ N-terminal" evidence="2">
    <location>
        <begin position="61"/>
        <end position="108"/>
    </location>
</feature>
<evidence type="ECO:0000259" key="2">
    <source>
        <dbReference type="Pfam" id="PF10135"/>
    </source>
</evidence>
<comment type="caution">
    <text evidence="3">The sequence shown here is derived from an EMBL/GenBank/DDBJ whole genome shotgun (WGS) entry which is preliminary data.</text>
</comment>
<dbReference type="InterPro" id="IPR019301">
    <property type="entry name" value="Flagellar_prot_FlgJ_N"/>
</dbReference>
<dbReference type="Proteomes" id="UP000614200">
    <property type="component" value="Unassembled WGS sequence"/>
</dbReference>
<evidence type="ECO:0000313" key="4">
    <source>
        <dbReference type="Proteomes" id="UP000614200"/>
    </source>
</evidence>
<sequence length="146" mass="16625">MKIDNMGLSSVYQAQMTDQSNAVDTDAFKKKLEEATKSKDETEIREAAEQFESFFINMLFKEMRKTVQEGGLIEKSNARANFESMLDEEMSKKITEAGGIGLTDMMVKNFMHQYEMTATTDMKEDSDQTDQTEEQQEKSVSVDLKG</sequence>
<name>A0ABR9ZVN6_9FIRM</name>
<dbReference type="RefSeq" id="WP_194702757.1">
    <property type="nucleotide sequence ID" value="NZ_JADKNH010000009.1"/>
</dbReference>
<proteinExistence type="predicted"/>
<dbReference type="PRINTS" id="PR01002">
    <property type="entry name" value="FLGFLGJ"/>
</dbReference>